<evidence type="ECO:0000313" key="8">
    <source>
        <dbReference type="Proteomes" id="UP000604046"/>
    </source>
</evidence>
<dbReference type="Proteomes" id="UP000604046">
    <property type="component" value="Unassembled WGS sequence"/>
</dbReference>
<feature type="compositionally biased region" description="Polar residues" evidence="4">
    <location>
        <begin position="597"/>
        <end position="618"/>
    </location>
</feature>
<dbReference type="AlphaFoldDB" id="A0A812K5G2"/>
<dbReference type="GO" id="GO:0032259">
    <property type="term" value="P:methylation"/>
    <property type="evidence" value="ECO:0007669"/>
    <property type="project" value="UniProtKB-KW"/>
</dbReference>
<dbReference type="InterPro" id="IPR036464">
    <property type="entry name" value="Rubisco_LSMT_subst-bd_sf"/>
</dbReference>
<keyword evidence="5" id="KW-0812">Transmembrane</keyword>
<dbReference type="Gene3D" id="3.90.1420.10">
    <property type="entry name" value="Rubisco LSMT, substrate-binding domain"/>
    <property type="match status" value="1"/>
</dbReference>
<sequence>MGIFFDYIFWILLAYCAVNALIWVGEKLGIISPQFDEWNPVRWFHHDAHGLQKELYKNATASAVTAEQFSNLKKWIEGGPGGWVSSKLIVNDYLSEKGRYDRRLEVTEAVAKDEVLVKLPLSHVLSADFCQQDLTDQTIRQVVDAQKRSSEPVDIAPWTWITLYTLAHAKKDASAPPSTGWRFDTLLKQEYVDAALSYLPLFWDDASLHWLNGTDLLNVHVLDVHAAIETEYHKLSYLVSSIESSISVVEFKKWAMVVMSRGETVSLPDRDNKSQTTPQLAIMPLIDLVDHHLPMPEEALHSYDDLTKFQERGSRTNISYDADSAAVTLKAKEELPANSAVTVGYGVRSNADYLLYHGFTMPQRWSDVTLCAQYTMIELPLPTDFPTWKSRYLPHSYRFALPACPSRKSTPHVAIGAARFLVATEEDVVSFEDRLAQDPSLLDGAHVNRGDKFLHHAAQEAVAVVCDVKVQPPLCRVPLSASSERAAWEFVKKQTLARVAQHVGTISEDDRLLAEDDRKNSFSINQRHATIVRREERMVLRSWCNVVVRMVAFLNTPQAEESMATIKLPEDQVLENDEPRQRPRYWVPTSAACTSSSRCGQWLNPPQETPIPSAQAPSLESKDTLVA</sequence>
<evidence type="ECO:0000256" key="2">
    <source>
        <dbReference type="ARBA" id="ARBA00022679"/>
    </source>
</evidence>
<keyword evidence="2" id="KW-0808">Transferase</keyword>
<dbReference type="InterPro" id="IPR046341">
    <property type="entry name" value="SET_dom_sf"/>
</dbReference>
<evidence type="ECO:0000256" key="4">
    <source>
        <dbReference type="SAM" id="MobiDB-lite"/>
    </source>
</evidence>
<dbReference type="Gene3D" id="3.90.1410.10">
    <property type="entry name" value="set domain protein methyltransferase, domain 1"/>
    <property type="match status" value="1"/>
</dbReference>
<dbReference type="InterPro" id="IPR050600">
    <property type="entry name" value="SETD3_SETD6_MTase"/>
</dbReference>
<dbReference type="PANTHER" id="PTHR13271">
    <property type="entry name" value="UNCHARACTERIZED PUTATIVE METHYLTRANSFERASE"/>
    <property type="match status" value="1"/>
</dbReference>
<dbReference type="OrthoDB" id="438865at2759"/>
<dbReference type="GO" id="GO:0016279">
    <property type="term" value="F:protein-lysine N-methyltransferase activity"/>
    <property type="evidence" value="ECO:0007669"/>
    <property type="project" value="TreeGrafter"/>
</dbReference>
<keyword evidence="8" id="KW-1185">Reference proteome</keyword>
<keyword evidence="5" id="KW-0472">Membrane</keyword>
<dbReference type="PANTHER" id="PTHR13271:SF137">
    <property type="entry name" value="SET DOMAIN-CONTAINING PROTEIN"/>
    <property type="match status" value="1"/>
</dbReference>
<organism evidence="7 8">
    <name type="scientific">Symbiodinium natans</name>
    <dbReference type="NCBI Taxonomy" id="878477"/>
    <lineage>
        <taxon>Eukaryota</taxon>
        <taxon>Sar</taxon>
        <taxon>Alveolata</taxon>
        <taxon>Dinophyceae</taxon>
        <taxon>Suessiales</taxon>
        <taxon>Symbiodiniaceae</taxon>
        <taxon>Symbiodinium</taxon>
    </lineage>
</organism>
<proteinExistence type="predicted"/>
<evidence type="ECO:0000256" key="5">
    <source>
        <dbReference type="SAM" id="Phobius"/>
    </source>
</evidence>
<name>A0A812K5G2_9DINO</name>
<dbReference type="InterPro" id="IPR015353">
    <property type="entry name" value="Rubisco_LSMT_subst-bd"/>
</dbReference>
<keyword evidence="1" id="KW-0489">Methyltransferase</keyword>
<evidence type="ECO:0000256" key="1">
    <source>
        <dbReference type="ARBA" id="ARBA00022603"/>
    </source>
</evidence>
<dbReference type="Pfam" id="PF09273">
    <property type="entry name" value="Rubis-subs-bind"/>
    <property type="match status" value="1"/>
</dbReference>
<dbReference type="CDD" id="cd10527">
    <property type="entry name" value="SET_LSMT"/>
    <property type="match status" value="1"/>
</dbReference>
<evidence type="ECO:0000259" key="6">
    <source>
        <dbReference type="Pfam" id="PF09273"/>
    </source>
</evidence>
<dbReference type="EMBL" id="CAJNDS010000557">
    <property type="protein sequence ID" value="CAE7217744.1"/>
    <property type="molecule type" value="Genomic_DNA"/>
</dbReference>
<feature type="region of interest" description="Disordered" evidence="4">
    <location>
        <begin position="597"/>
        <end position="627"/>
    </location>
</feature>
<keyword evidence="5" id="KW-1133">Transmembrane helix</keyword>
<feature type="transmembrane region" description="Helical" evidence="5">
    <location>
        <begin position="7"/>
        <end position="25"/>
    </location>
</feature>
<comment type="caution">
    <text evidence="7">The sequence shown here is derived from an EMBL/GenBank/DDBJ whole genome shotgun (WGS) entry which is preliminary data.</text>
</comment>
<feature type="domain" description="Rubisco LSMT substrate-binding" evidence="6">
    <location>
        <begin position="464"/>
        <end position="540"/>
    </location>
</feature>
<gene>
    <name evidence="7" type="ORF">SNAT2548_LOCUS7758</name>
</gene>
<dbReference type="SUPFAM" id="SSF82199">
    <property type="entry name" value="SET domain"/>
    <property type="match status" value="1"/>
</dbReference>
<keyword evidence="3" id="KW-0949">S-adenosyl-L-methionine</keyword>
<evidence type="ECO:0000256" key="3">
    <source>
        <dbReference type="ARBA" id="ARBA00022691"/>
    </source>
</evidence>
<dbReference type="SUPFAM" id="SSF81822">
    <property type="entry name" value="RuBisCo LSMT C-terminal, substrate-binding domain"/>
    <property type="match status" value="1"/>
</dbReference>
<protein>
    <recommendedName>
        <fullName evidence="6">Rubisco LSMT substrate-binding domain-containing protein</fullName>
    </recommendedName>
</protein>
<reference evidence="7" key="1">
    <citation type="submission" date="2021-02" db="EMBL/GenBank/DDBJ databases">
        <authorList>
            <person name="Dougan E. K."/>
            <person name="Rhodes N."/>
            <person name="Thang M."/>
            <person name="Chan C."/>
        </authorList>
    </citation>
    <scope>NUCLEOTIDE SEQUENCE</scope>
</reference>
<evidence type="ECO:0000313" key="7">
    <source>
        <dbReference type="EMBL" id="CAE7217744.1"/>
    </source>
</evidence>
<accession>A0A812K5G2</accession>